<feature type="transmembrane region" description="Helical" evidence="1">
    <location>
        <begin position="20"/>
        <end position="39"/>
    </location>
</feature>
<keyword evidence="1" id="KW-0812">Transmembrane</keyword>
<dbReference type="Proteomes" id="UP000196074">
    <property type="component" value="Unassembled WGS sequence"/>
</dbReference>
<feature type="transmembrane region" description="Helical" evidence="1">
    <location>
        <begin position="132"/>
        <end position="149"/>
    </location>
</feature>
<dbReference type="GO" id="GO:0016020">
    <property type="term" value="C:membrane"/>
    <property type="evidence" value="ECO:0007669"/>
    <property type="project" value="InterPro"/>
</dbReference>
<dbReference type="Proteomes" id="UP001290582">
    <property type="component" value="Unassembled WGS sequence"/>
</dbReference>
<feature type="transmembrane region" description="Helical" evidence="1">
    <location>
        <begin position="102"/>
        <end position="120"/>
    </location>
</feature>
<accession>A0A1Y4R228</accession>
<feature type="transmembrane region" description="Helical" evidence="1">
    <location>
        <begin position="374"/>
        <end position="394"/>
    </location>
</feature>
<feature type="transmembrane region" description="Helical" evidence="1">
    <location>
        <begin position="281"/>
        <end position="299"/>
    </location>
</feature>
<dbReference type="Pfam" id="PF05975">
    <property type="entry name" value="EcsB"/>
    <property type="match status" value="1"/>
</dbReference>
<keyword evidence="1" id="KW-1133">Transmembrane helix</keyword>
<proteinExistence type="predicted"/>
<dbReference type="EMBL" id="JAXOGL010000002">
    <property type="protein sequence ID" value="MDZ5597000.1"/>
    <property type="molecule type" value="Genomic_DNA"/>
</dbReference>
<organism evidence="3 4">
    <name type="scientific">Enterococcus cecorum</name>
    <dbReference type="NCBI Taxonomy" id="44008"/>
    <lineage>
        <taxon>Bacteria</taxon>
        <taxon>Bacillati</taxon>
        <taxon>Bacillota</taxon>
        <taxon>Bacilli</taxon>
        <taxon>Lactobacillales</taxon>
        <taxon>Enterococcaceae</taxon>
        <taxon>Enterococcus</taxon>
    </lineage>
</organism>
<dbReference type="RefSeq" id="WP_087213846.1">
    <property type="nucleotide sequence ID" value="NZ_JAXOGD010000001.1"/>
</dbReference>
<reference evidence="2" key="3">
    <citation type="submission" date="2023-12" db="EMBL/GenBank/DDBJ databases">
        <title>Molecular genomic analyses of Enterococcus cecorum from sepsis oubreaks in broilers.</title>
        <authorList>
            <person name="Rhoads D."/>
            <person name="Alrubaye A."/>
        </authorList>
    </citation>
    <scope>NUCLEOTIDE SEQUENCE</scope>
    <source>
        <strain evidence="2">1755</strain>
    </source>
</reference>
<gene>
    <name evidence="3" type="ORF">B5E88_01835</name>
    <name evidence="2" type="ORF">U1294_02000</name>
</gene>
<feature type="transmembrane region" description="Helical" evidence="1">
    <location>
        <begin position="305"/>
        <end position="325"/>
    </location>
</feature>
<feature type="transmembrane region" description="Helical" evidence="1">
    <location>
        <begin position="346"/>
        <end position="368"/>
    </location>
</feature>
<feature type="transmembrane region" description="Helical" evidence="1">
    <location>
        <begin position="59"/>
        <end position="81"/>
    </location>
</feature>
<reference evidence="4" key="1">
    <citation type="submission" date="2017-04" db="EMBL/GenBank/DDBJ databases">
        <title>Function of individual gut microbiota members based on whole genome sequencing of pure cultures obtained from chicken caecum.</title>
        <authorList>
            <person name="Medvecky M."/>
            <person name="Cejkova D."/>
            <person name="Polansky O."/>
            <person name="Karasova D."/>
            <person name="Kubasova T."/>
            <person name="Cizek A."/>
            <person name="Rychlik I."/>
        </authorList>
    </citation>
    <scope>NUCLEOTIDE SEQUENCE [LARGE SCALE GENOMIC DNA]</scope>
    <source>
        <strain evidence="4">An144</strain>
    </source>
</reference>
<evidence type="ECO:0000313" key="4">
    <source>
        <dbReference type="Proteomes" id="UP000196074"/>
    </source>
</evidence>
<dbReference type="PIRSF" id="PIRSF037259">
    <property type="entry name" value="EcsB_ABC"/>
    <property type="match status" value="1"/>
</dbReference>
<dbReference type="AlphaFoldDB" id="A0A1Y4R228"/>
<feature type="transmembrane region" description="Helical" evidence="1">
    <location>
        <begin position="170"/>
        <end position="197"/>
    </location>
</feature>
<dbReference type="EMBL" id="NFLC01000002">
    <property type="protein sequence ID" value="OUQ11626.1"/>
    <property type="molecule type" value="Genomic_DNA"/>
</dbReference>
<reference evidence="3" key="2">
    <citation type="journal article" date="2018" name="BMC Genomics">
        <title>Whole genome sequencing and function prediction of 133 gut anaerobes isolated from chicken caecum in pure cultures.</title>
        <authorList>
            <person name="Medvecky M."/>
            <person name="Cejkova D."/>
            <person name="Polansky O."/>
            <person name="Karasova D."/>
            <person name="Kubasova T."/>
            <person name="Cizek A."/>
            <person name="Rychlik I."/>
        </authorList>
    </citation>
    <scope>NUCLEOTIDE SEQUENCE</scope>
    <source>
        <strain evidence="3">An144</strain>
    </source>
</reference>
<keyword evidence="1" id="KW-0472">Membrane</keyword>
<sequence length="403" mass="47276">MNNLFSTRLANHHRHLQKYLRFILNDSFVVILTFLFGGATLYYSQLLKQLPTPFYPGRFVALAICILLLLVGKLATLLKSADRLFLLPKEQEMNRFLDQARNYSLILPAIVLAFGLGFLMPLIKVSLGWDLASYPMILIGLIGLKFADLQAKRQAVYQLTKQKRQMARTVWWIGSILALVGLFFVHWLIFYLIVLLVNLHFFSQQKRLQTSLIDWEFTIDSEQKRMYRIYRFINLFTDVPFIESKMRKMRGAQWLFERVSKKQTQTYSYLFIHRFMRSDEYFGQVLRLLFLGGVCLLAVDDWRFSLVVSGLFLYLITFQIIPLMTQYQSQVLTRLYPVAKEIKEKNFYAILRWVLSMSALIFILVSLLTIQLHLVPFVVLGNIVIVVILQGAYVPMRLKKMQY</sequence>
<protein>
    <submittedName>
        <fullName evidence="2">ABC transporter permease</fullName>
    </submittedName>
</protein>
<dbReference type="InterPro" id="IPR010288">
    <property type="entry name" value="EcsB_ABC"/>
</dbReference>
<evidence type="ECO:0000313" key="3">
    <source>
        <dbReference type="EMBL" id="OUQ11626.1"/>
    </source>
</evidence>
<evidence type="ECO:0000313" key="2">
    <source>
        <dbReference type="EMBL" id="MDZ5597000.1"/>
    </source>
</evidence>
<evidence type="ECO:0000256" key="1">
    <source>
        <dbReference type="SAM" id="Phobius"/>
    </source>
</evidence>
<comment type="caution">
    <text evidence="3">The sequence shown here is derived from an EMBL/GenBank/DDBJ whole genome shotgun (WGS) entry which is preliminary data.</text>
</comment>
<name>A0A1Y4R228_9ENTE</name>